<name>A0A3P1SJL6_9GAMM</name>
<accession>A0A3P1SJL6</accession>
<dbReference type="InterPro" id="IPR009875">
    <property type="entry name" value="PilZ_domain"/>
</dbReference>
<keyword evidence="4" id="KW-1185">Reference proteome</keyword>
<gene>
    <name evidence="3" type="ORF">EHS89_18790</name>
</gene>
<organism evidence="3 4">
    <name type="scientific">Amphritea balenae</name>
    <dbReference type="NCBI Taxonomy" id="452629"/>
    <lineage>
        <taxon>Bacteria</taxon>
        <taxon>Pseudomonadati</taxon>
        <taxon>Pseudomonadota</taxon>
        <taxon>Gammaproteobacteria</taxon>
        <taxon>Oceanospirillales</taxon>
        <taxon>Oceanospirillaceae</taxon>
        <taxon>Amphritea</taxon>
    </lineage>
</organism>
<dbReference type="Pfam" id="PF07238">
    <property type="entry name" value="PilZ"/>
    <property type="match status" value="1"/>
</dbReference>
<keyword evidence="1" id="KW-0547">Nucleotide-binding</keyword>
<dbReference type="OrthoDB" id="5298508at2"/>
<dbReference type="Proteomes" id="UP000267535">
    <property type="component" value="Unassembled WGS sequence"/>
</dbReference>
<comment type="caution">
    <text evidence="3">The sequence shown here is derived from an EMBL/GenBank/DDBJ whole genome shotgun (WGS) entry which is preliminary data.</text>
</comment>
<dbReference type="AlphaFoldDB" id="A0A3P1SJL6"/>
<evidence type="ECO:0000256" key="1">
    <source>
        <dbReference type="PIRNR" id="PIRNR028141"/>
    </source>
</evidence>
<dbReference type="EMBL" id="RQXV01000013">
    <property type="protein sequence ID" value="RRC97256.1"/>
    <property type="molecule type" value="Genomic_DNA"/>
</dbReference>
<feature type="domain" description="PilZ" evidence="2">
    <location>
        <begin position="4"/>
        <end position="100"/>
    </location>
</feature>
<keyword evidence="1" id="KW-0973">c-di-GMP</keyword>
<protein>
    <recommendedName>
        <fullName evidence="1">Cyclic diguanosine monophosphate-binding protein</fullName>
        <shortName evidence="1">c-di-GMP-binding protein</shortName>
    </recommendedName>
    <alternativeName>
        <fullName evidence="1">Pilz domain-containing protein</fullName>
    </alternativeName>
</protein>
<dbReference type="Gene3D" id="2.40.10.220">
    <property type="entry name" value="predicted glycosyltransferase like domains"/>
    <property type="match status" value="1"/>
</dbReference>
<evidence type="ECO:0000259" key="2">
    <source>
        <dbReference type="Pfam" id="PF07238"/>
    </source>
</evidence>
<dbReference type="PIRSF" id="PIRSF028141">
    <property type="entry name" value="C-di-GMP_BP_PA4608"/>
    <property type="match status" value="1"/>
</dbReference>
<proteinExistence type="predicted"/>
<dbReference type="GO" id="GO:0035438">
    <property type="term" value="F:cyclic-di-GMP binding"/>
    <property type="evidence" value="ECO:0007669"/>
    <property type="project" value="InterPro"/>
</dbReference>
<sequence length="120" mass="13681">MTDERRRFQRISFDADCEVRTSDCSWPVKLIDISLQGVLAEIIISPLLNVGDHADIVIQLNNEITITMPSILKHQLGNHLGFKAETMDIDSVSHLRRLVELNLGDETLLERELEHLLEAH</sequence>
<evidence type="ECO:0000313" key="3">
    <source>
        <dbReference type="EMBL" id="RRC97256.1"/>
    </source>
</evidence>
<comment type="function">
    <text evidence="1">Binds the second messenger bis-(3'-5') cyclic dimeric guanosine monophosphate (c-di-GMP). Can bind two c-di-GMP molecules per monomer. May play a role in bacterial second-messenger regulated processes. Binding to c-di-GMP induces a conformational change of the C- and N-termini resulting in the exposure of a highly negative surface on one side of the protein to a possible effector protein.</text>
</comment>
<dbReference type="InterPro" id="IPR027021">
    <property type="entry name" value="C-di-GMP_BP_PA4608"/>
</dbReference>
<dbReference type="RefSeq" id="WP_124927714.1">
    <property type="nucleotide sequence ID" value="NZ_BMOH01000002.1"/>
</dbReference>
<reference evidence="3 4" key="1">
    <citation type="submission" date="2018-11" db="EMBL/GenBank/DDBJ databases">
        <title>The draft genome sequence of Amphritea balenae JAMM 1525T.</title>
        <authorList>
            <person name="Fang Z."/>
            <person name="Zhang Y."/>
            <person name="Han X."/>
        </authorList>
    </citation>
    <scope>NUCLEOTIDE SEQUENCE [LARGE SCALE GENOMIC DNA]</scope>
    <source>
        <strain evidence="3 4">JAMM 1525</strain>
    </source>
</reference>
<dbReference type="SUPFAM" id="SSF141371">
    <property type="entry name" value="PilZ domain-like"/>
    <property type="match status" value="1"/>
</dbReference>
<comment type="subunit">
    <text evidence="1">Monomer in both c-di-GMP-bound and free forms.</text>
</comment>
<evidence type="ECO:0000313" key="4">
    <source>
        <dbReference type="Proteomes" id="UP000267535"/>
    </source>
</evidence>